<evidence type="ECO:0000256" key="2">
    <source>
        <dbReference type="ARBA" id="ARBA00010973"/>
    </source>
</evidence>
<dbReference type="InterPro" id="IPR011330">
    <property type="entry name" value="Glyco_hydro/deAcase_b/a-brl"/>
</dbReference>
<dbReference type="PROSITE" id="PS51677">
    <property type="entry name" value="NODB"/>
    <property type="match status" value="1"/>
</dbReference>
<dbReference type="EMBL" id="BAAADD010000006">
    <property type="protein sequence ID" value="GAA0575687.1"/>
    <property type="molecule type" value="Genomic_DNA"/>
</dbReference>
<sequence length="299" mass="32015">MKRVLLAAALLSSVSAAAGPKIAVTFDDLPSHGALPDGMTRTGIAQQVIDALKAGGIPPTYGFVNAALIGKEPAAEPVLSQWRASGNLLGNHTFAHPGLSQIATADFEAEIVRNEPVLESAAGTSDWHWFRYPYLDEGKDAVQRAEIRGFLAGRGYRIGTVGTGLNDWDYPAPYARCLAKNDTASIAKLEEMYLKRAEEGFAYSRSLATALYGRDVPYVLLLHIGSFQAHMLPRLIAMYQANGASFVTLEEAAADPLTRAYFDPTQPAPPAMEKVAADRGVAVPPKPSDETAALDTICK</sequence>
<protein>
    <recommendedName>
        <fullName evidence="3">Chitooligosaccharide deacetylase</fullName>
    </recommendedName>
    <alternativeName>
        <fullName evidence="6">Nodulation protein B</fullName>
    </alternativeName>
</protein>
<gene>
    <name evidence="9" type="ORF">GCM10008942_25710</name>
</gene>
<dbReference type="InterPro" id="IPR050248">
    <property type="entry name" value="Polysacc_deacetylase_ArnD"/>
</dbReference>
<feature type="chain" id="PRO_5046413567" description="Chitooligosaccharide deacetylase" evidence="7">
    <location>
        <begin position="19"/>
        <end position="299"/>
    </location>
</feature>
<comment type="caution">
    <text evidence="9">The sequence shown here is derived from an EMBL/GenBank/DDBJ whole genome shotgun (WGS) entry which is preliminary data.</text>
</comment>
<organism evidence="9 10">
    <name type="scientific">Rhizomicrobium electricum</name>
    <dbReference type="NCBI Taxonomy" id="480070"/>
    <lineage>
        <taxon>Bacteria</taxon>
        <taxon>Pseudomonadati</taxon>
        <taxon>Pseudomonadota</taxon>
        <taxon>Alphaproteobacteria</taxon>
        <taxon>Micropepsales</taxon>
        <taxon>Micropepsaceae</taxon>
        <taxon>Rhizomicrobium</taxon>
    </lineage>
</organism>
<dbReference type="Pfam" id="PF01522">
    <property type="entry name" value="Polysacc_deac_1"/>
    <property type="match status" value="1"/>
</dbReference>
<keyword evidence="4" id="KW-0479">Metal-binding</keyword>
<evidence type="ECO:0000313" key="9">
    <source>
        <dbReference type="EMBL" id="GAA0575687.1"/>
    </source>
</evidence>
<evidence type="ECO:0000256" key="3">
    <source>
        <dbReference type="ARBA" id="ARBA00020071"/>
    </source>
</evidence>
<comment type="function">
    <text evidence="1">Is involved in generating a small heat-stable compound (Nod), an acylated oligomer of N-acetylglucosamine, that stimulates mitosis in various plant protoplasts.</text>
</comment>
<evidence type="ECO:0000256" key="7">
    <source>
        <dbReference type="SAM" id="SignalP"/>
    </source>
</evidence>
<evidence type="ECO:0000256" key="1">
    <source>
        <dbReference type="ARBA" id="ARBA00003236"/>
    </source>
</evidence>
<dbReference type="PANTHER" id="PTHR10587">
    <property type="entry name" value="GLYCOSYL TRANSFERASE-RELATED"/>
    <property type="match status" value="1"/>
</dbReference>
<feature type="domain" description="NodB homology" evidence="8">
    <location>
        <begin position="20"/>
        <end position="247"/>
    </location>
</feature>
<keyword evidence="10" id="KW-1185">Reference proteome</keyword>
<dbReference type="CDD" id="cd10960">
    <property type="entry name" value="CE4_NodB_like_1"/>
    <property type="match status" value="1"/>
</dbReference>
<evidence type="ECO:0000256" key="6">
    <source>
        <dbReference type="ARBA" id="ARBA00032976"/>
    </source>
</evidence>
<dbReference type="RefSeq" id="WP_166935477.1">
    <property type="nucleotide sequence ID" value="NZ_BAAADD010000006.1"/>
</dbReference>
<comment type="similarity">
    <text evidence="2">Belongs to the polysaccharide deacetylase family.</text>
</comment>
<dbReference type="InterPro" id="IPR002509">
    <property type="entry name" value="NODB_dom"/>
</dbReference>
<dbReference type="Gene3D" id="3.20.20.370">
    <property type="entry name" value="Glycoside hydrolase/deacetylase"/>
    <property type="match status" value="1"/>
</dbReference>
<reference evidence="10" key="1">
    <citation type="journal article" date="2019" name="Int. J. Syst. Evol. Microbiol.">
        <title>The Global Catalogue of Microorganisms (GCM) 10K type strain sequencing project: providing services to taxonomists for standard genome sequencing and annotation.</title>
        <authorList>
            <consortium name="The Broad Institute Genomics Platform"/>
            <consortium name="The Broad Institute Genome Sequencing Center for Infectious Disease"/>
            <person name="Wu L."/>
            <person name="Ma J."/>
        </authorList>
    </citation>
    <scope>NUCLEOTIDE SEQUENCE [LARGE SCALE GENOMIC DNA]</scope>
    <source>
        <strain evidence="10">JCM 15089</strain>
    </source>
</reference>
<feature type="signal peptide" evidence="7">
    <location>
        <begin position="1"/>
        <end position="18"/>
    </location>
</feature>
<keyword evidence="5" id="KW-0378">Hydrolase</keyword>
<evidence type="ECO:0000256" key="5">
    <source>
        <dbReference type="ARBA" id="ARBA00022801"/>
    </source>
</evidence>
<evidence type="ECO:0000256" key="4">
    <source>
        <dbReference type="ARBA" id="ARBA00022723"/>
    </source>
</evidence>
<proteinExistence type="inferred from homology"/>
<dbReference type="SUPFAM" id="SSF88713">
    <property type="entry name" value="Glycoside hydrolase/deacetylase"/>
    <property type="match status" value="1"/>
</dbReference>
<dbReference type="Proteomes" id="UP001499951">
    <property type="component" value="Unassembled WGS sequence"/>
</dbReference>
<evidence type="ECO:0000259" key="8">
    <source>
        <dbReference type="PROSITE" id="PS51677"/>
    </source>
</evidence>
<accession>A0ABP3PWP4</accession>
<keyword evidence="7" id="KW-0732">Signal</keyword>
<evidence type="ECO:0000313" key="10">
    <source>
        <dbReference type="Proteomes" id="UP001499951"/>
    </source>
</evidence>
<dbReference type="PANTHER" id="PTHR10587:SF133">
    <property type="entry name" value="CHITIN DEACETYLASE 1-RELATED"/>
    <property type="match status" value="1"/>
</dbReference>
<name>A0ABP3PWP4_9PROT</name>